<proteinExistence type="predicted"/>
<evidence type="ECO:0000313" key="2">
    <source>
        <dbReference type="Proteomes" id="UP000218334"/>
    </source>
</evidence>
<gene>
    <name evidence="1" type="ORF">ARMSODRAFT_976259</name>
</gene>
<dbReference type="AlphaFoldDB" id="A0A2H3BE75"/>
<accession>A0A2H3BE75</accession>
<organism evidence="1 2">
    <name type="scientific">Armillaria solidipes</name>
    <dbReference type="NCBI Taxonomy" id="1076256"/>
    <lineage>
        <taxon>Eukaryota</taxon>
        <taxon>Fungi</taxon>
        <taxon>Dikarya</taxon>
        <taxon>Basidiomycota</taxon>
        <taxon>Agaricomycotina</taxon>
        <taxon>Agaricomycetes</taxon>
        <taxon>Agaricomycetidae</taxon>
        <taxon>Agaricales</taxon>
        <taxon>Marasmiineae</taxon>
        <taxon>Physalacriaceae</taxon>
        <taxon>Armillaria</taxon>
    </lineage>
</organism>
<dbReference type="Proteomes" id="UP000218334">
    <property type="component" value="Unassembled WGS sequence"/>
</dbReference>
<reference evidence="2" key="1">
    <citation type="journal article" date="2017" name="Nat. Ecol. Evol.">
        <title>Genome expansion and lineage-specific genetic innovations in the forest pathogenic fungi Armillaria.</title>
        <authorList>
            <person name="Sipos G."/>
            <person name="Prasanna A.N."/>
            <person name="Walter M.C."/>
            <person name="O'Connor E."/>
            <person name="Balint B."/>
            <person name="Krizsan K."/>
            <person name="Kiss B."/>
            <person name="Hess J."/>
            <person name="Varga T."/>
            <person name="Slot J."/>
            <person name="Riley R."/>
            <person name="Boka B."/>
            <person name="Rigling D."/>
            <person name="Barry K."/>
            <person name="Lee J."/>
            <person name="Mihaltcheva S."/>
            <person name="LaButti K."/>
            <person name="Lipzen A."/>
            <person name="Waldron R."/>
            <person name="Moloney N.M."/>
            <person name="Sperisen C."/>
            <person name="Kredics L."/>
            <person name="Vagvoelgyi C."/>
            <person name="Patrignani A."/>
            <person name="Fitzpatrick D."/>
            <person name="Nagy I."/>
            <person name="Doyle S."/>
            <person name="Anderson J.B."/>
            <person name="Grigoriev I.V."/>
            <person name="Gueldener U."/>
            <person name="Muensterkoetter M."/>
            <person name="Nagy L.G."/>
        </authorList>
    </citation>
    <scope>NUCLEOTIDE SEQUENCE [LARGE SCALE GENOMIC DNA]</scope>
    <source>
        <strain evidence="2">28-4</strain>
    </source>
</reference>
<dbReference type="EMBL" id="KZ293434">
    <property type="protein sequence ID" value="PBK67970.1"/>
    <property type="molecule type" value="Genomic_DNA"/>
</dbReference>
<evidence type="ECO:0000313" key="1">
    <source>
        <dbReference type="EMBL" id="PBK67970.1"/>
    </source>
</evidence>
<keyword evidence="2" id="KW-1185">Reference proteome</keyword>
<name>A0A2H3BE75_9AGAR</name>
<protein>
    <submittedName>
        <fullName evidence="1">Uncharacterized protein</fullName>
    </submittedName>
</protein>
<sequence length="210" mass="22335">MGWEWGSGVVITIGSDGNVGGGYMLRIMFPHVENGGCTELGGLWWTGPGSMSPCWFWAGVAAAGPSELACSSFWCRELTPTFASPLVMPLDVGAPTFILSSCSYPSSPPCAPTTFSLSHSPKISSTILRLLSSFPSSSSYSWWTLGPLYGGWVLAAPGVGSIVIAAGNNFEGVCPWMGEGMLSCMGAYAQVKYYLLHVGMGHKTEEERRK</sequence>